<feature type="binding site" evidence="2">
    <location>
        <position position="38"/>
    </location>
    <ligand>
        <name>Mg(2+)</name>
        <dbReference type="ChEBI" id="CHEBI:18420"/>
    </ligand>
</feature>
<evidence type="ECO:0000256" key="1">
    <source>
        <dbReference type="ARBA" id="ARBA00012647"/>
    </source>
</evidence>
<dbReference type="PANTHER" id="PTHR11596:SF91">
    <property type="entry name" value="ALKALINE PHOSPHATASE-RELATED"/>
    <property type="match status" value="1"/>
</dbReference>
<dbReference type="SUPFAM" id="SSF53649">
    <property type="entry name" value="Alkaline phosphatase-like"/>
    <property type="match status" value="1"/>
</dbReference>
<comment type="cofactor">
    <cofactor evidence="2">
        <name>Zn(2+)</name>
        <dbReference type="ChEBI" id="CHEBI:29105"/>
    </cofactor>
    <text evidence="2">Binds 2 Zn(2+) ions.</text>
</comment>
<proteinExistence type="predicted"/>
<dbReference type="PANTHER" id="PTHR11596">
    <property type="entry name" value="ALKALINE PHOSPHATASE"/>
    <property type="match status" value="1"/>
</dbReference>
<accession>A0AAW1CW00</accession>
<dbReference type="GO" id="GO:0004035">
    <property type="term" value="F:alkaline phosphatase activity"/>
    <property type="evidence" value="ECO:0007669"/>
    <property type="project" value="UniProtKB-EC"/>
</dbReference>
<feature type="binding site" evidence="2">
    <location>
        <position position="84"/>
    </location>
    <ligand>
        <name>Zn(2+)</name>
        <dbReference type="ChEBI" id="CHEBI:29105"/>
        <label>2</label>
    </ligand>
</feature>
<dbReference type="Proteomes" id="UP001461498">
    <property type="component" value="Unassembled WGS sequence"/>
</dbReference>
<keyword evidence="2" id="KW-0479">Metal-binding</keyword>
<dbReference type="AlphaFoldDB" id="A0AAW1CW00"/>
<comment type="caution">
    <text evidence="3">The sequence shown here is derived from an EMBL/GenBank/DDBJ whole genome shotgun (WGS) entry which is preliminary data.</text>
</comment>
<keyword evidence="2" id="KW-0862">Zinc</keyword>
<protein>
    <recommendedName>
        <fullName evidence="1">alkaline phosphatase</fullName>
        <ecNumber evidence="1">3.1.3.1</ecNumber>
    </recommendedName>
</protein>
<sequence>MSYNLDADRSKEPTLAEMTEAAIKVLNKNKNGFALFVEGGKIDLGHHATLATKALDETIELSKAVRVAMSLTDPSDTLIVVTADHAHTMTLSGYPARGADILKFAGKSEMDNMPYSILSYANGIKAGRNFMFKSDLGNSDSLYPSLVPMKDETHGGEDVPVYASGPWSHMLSGVYEQTLIPATLMFASCFGPGLTACNHYNFRQPRVESHQYTSYSPFNK</sequence>
<comment type="cofactor">
    <cofactor evidence="2">
        <name>Mg(2+)</name>
        <dbReference type="ChEBI" id="CHEBI:18420"/>
    </cofactor>
    <text evidence="2">Binds 1 Mg(2+) ion.</text>
</comment>
<evidence type="ECO:0000256" key="2">
    <source>
        <dbReference type="PIRSR" id="PIRSR601952-2"/>
    </source>
</evidence>
<evidence type="ECO:0000313" key="3">
    <source>
        <dbReference type="EMBL" id="KAK9501670.1"/>
    </source>
</evidence>
<name>A0AAW1CW00_9HEMI</name>
<organism evidence="3 4">
    <name type="scientific">Rhynocoris fuscipes</name>
    <dbReference type="NCBI Taxonomy" id="488301"/>
    <lineage>
        <taxon>Eukaryota</taxon>
        <taxon>Metazoa</taxon>
        <taxon>Ecdysozoa</taxon>
        <taxon>Arthropoda</taxon>
        <taxon>Hexapoda</taxon>
        <taxon>Insecta</taxon>
        <taxon>Pterygota</taxon>
        <taxon>Neoptera</taxon>
        <taxon>Paraneoptera</taxon>
        <taxon>Hemiptera</taxon>
        <taxon>Heteroptera</taxon>
        <taxon>Panheteroptera</taxon>
        <taxon>Cimicomorpha</taxon>
        <taxon>Reduviidae</taxon>
        <taxon>Harpactorinae</taxon>
        <taxon>Harpactorini</taxon>
        <taxon>Rhynocoris</taxon>
    </lineage>
</organism>
<keyword evidence="4" id="KW-1185">Reference proteome</keyword>
<feature type="binding site" evidence="2">
    <location>
        <position position="154"/>
    </location>
    <ligand>
        <name>Zn(2+)</name>
        <dbReference type="ChEBI" id="CHEBI:29105"/>
        <label>2</label>
    </ligand>
</feature>
<dbReference type="SMART" id="SM00098">
    <property type="entry name" value="alkPPc"/>
    <property type="match status" value="1"/>
</dbReference>
<dbReference type="EC" id="3.1.3.1" evidence="1"/>
<dbReference type="InterPro" id="IPR017850">
    <property type="entry name" value="Alkaline_phosphatase_core_sf"/>
</dbReference>
<feature type="binding site" evidence="2">
    <location>
        <position position="47"/>
    </location>
    <ligand>
        <name>Zn(2+)</name>
        <dbReference type="ChEBI" id="CHEBI:29105"/>
        <label>2</label>
    </ligand>
</feature>
<feature type="binding site" evidence="2">
    <location>
        <position position="85"/>
    </location>
    <ligand>
        <name>Zn(2+)</name>
        <dbReference type="ChEBI" id="CHEBI:29105"/>
        <label>2</label>
    </ligand>
</feature>
<keyword evidence="2" id="KW-0460">Magnesium</keyword>
<evidence type="ECO:0000313" key="4">
    <source>
        <dbReference type="Proteomes" id="UP001461498"/>
    </source>
</evidence>
<dbReference type="InterPro" id="IPR001952">
    <property type="entry name" value="Alkaline_phosphatase"/>
</dbReference>
<dbReference type="EMBL" id="JAPXFL010000009">
    <property type="protein sequence ID" value="KAK9501670.1"/>
    <property type="molecule type" value="Genomic_DNA"/>
</dbReference>
<dbReference type="GO" id="GO:0046872">
    <property type="term" value="F:metal ion binding"/>
    <property type="evidence" value="ECO:0007669"/>
    <property type="project" value="UniProtKB-KW"/>
</dbReference>
<reference evidence="3 4" key="1">
    <citation type="submission" date="2022-12" db="EMBL/GenBank/DDBJ databases">
        <title>Chromosome-level genome assembly of true bugs.</title>
        <authorList>
            <person name="Ma L."/>
            <person name="Li H."/>
        </authorList>
    </citation>
    <scope>NUCLEOTIDE SEQUENCE [LARGE SCALE GENOMIC DNA]</scope>
    <source>
        <strain evidence="3">Lab_2022b</strain>
    </source>
</reference>
<gene>
    <name evidence="3" type="ORF">O3M35_012353</name>
</gene>
<dbReference type="Gene3D" id="3.40.720.10">
    <property type="entry name" value="Alkaline Phosphatase, subunit A"/>
    <property type="match status" value="1"/>
</dbReference>
<feature type="binding site" evidence="2">
    <location>
        <position position="43"/>
    </location>
    <ligand>
        <name>Zn(2+)</name>
        <dbReference type="ChEBI" id="CHEBI:29105"/>
        <label>2</label>
    </ligand>
</feature>
<dbReference type="Pfam" id="PF00245">
    <property type="entry name" value="Alk_phosphatase"/>
    <property type="match status" value="1"/>
</dbReference>